<dbReference type="SUPFAM" id="SSF51445">
    <property type="entry name" value="(Trans)glycosidases"/>
    <property type="match status" value="1"/>
</dbReference>
<dbReference type="Gene3D" id="3.20.20.80">
    <property type="entry name" value="Glycosidases"/>
    <property type="match status" value="1"/>
</dbReference>
<sequence>MIMISYQPSWESLRQHQIPDWFTDAKFGIWAHWGAQSVARSGDWYARHLYGLQPHLEDWEVRRPKRQSAYHREHYGPPTEFGYKDLVNLWKAEHFDADSLIDFYADNGARYFVSMASHCDNVDLWDSDQHPWNTTRVGPGRNIVAEWAKAARRRDLPFGLSFHQNWTWRWLNVATGNDPETGEPFDGRLTAADGVGTWWEGLDPIRLYGPIRSGHGPAPVEVAEDFYRRLWDAVSKYEPELVYLDDSRMPFDRGSTVETAPPSQLGLKFLSDYYRRVPAGIAAIKDVPDEDRTAVLLDSERRQRAEIETIGWQLDTSDGEWFDCADDTGLFRPRKNAPEVLRMLIDVVSKNGSLLLNVPQLADGTLDEHARRLVTEIGDWLRTNGEGIYGSRPWLRHGEGPNVLESASRDEKDIDTYTAEDYRFTQVGEQVYAFGMARPSAGVAVITSLGTDRGLLTRRISSVTLLGHGRLGCSQDADALRIKLPEQHAADLYALRISTS</sequence>
<dbReference type="InterPro" id="IPR017853">
    <property type="entry name" value="GH"/>
</dbReference>
<feature type="domain" description="Glycoside hydrolase family 29 N-terminal" evidence="7">
    <location>
        <begin position="5"/>
        <end position="386"/>
    </location>
</feature>
<gene>
    <name evidence="8" type="ORF">FOE78_09020</name>
</gene>
<name>A0A516PXW8_9ACTN</name>
<dbReference type="AlphaFoldDB" id="A0A516PXW8"/>
<dbReference type="PANTHER" id="PTHR10030">
    <property type="entry name" value="ALPHA-L-FUCOSIDASE"/>
    <property type="match status" value="1"/>
</dbReference>
<evidence type="ECO:0000256" key="2">
    <source>
        <dbReference type="ARBA" id="ARBA00007951"/>
    </source>
</evidence>
<evidence type="ECO:0000256" key="1">
    <source>
        <dbReference type="ARBA" id="ARBA00004071"/>
    </source>
</evidence>
<accession>A0A516PXW8</accession>
<dbReference type="EC" id="3.2.1.51" evidence="3"/>
<reference evidence="8 9" key="1">
    <citation type="submission" date="2019-07" db="EMBL/GenBank/DDBJ databases">
        <title>Microlunatus dokdonensis sp. nov. isolated from the rhizospheric soil of the wild plant Elymus tsukushiensis.</title>
        <authorList>
            <person name="Ghim S.-Y."/>
            <person name="Hwang Y.-J."/>
            <person name="Son J.-S."/>
            <person name="Shin J.-H."/>
        </authorList>
    </citation>
    <scope>NUCLEOTIDE SEQUENCE [LARGE SCALE GENOMIC DNA]</scope>
    <source>
        <strain evidence="8 9">KUDC0627</strain>
    </source>
</reference>
<evidence type="ECO:0000313" key="9">
    <source>
        <dbReference type="Proteomes" id="UP000319263"/>
    </source>
</evidence>
<evidence type="ECO:0000313" key="8">
    <source>
        <dbReference type="EMBL" id="QDP96020.1"/>
    </source>
</evidence>
<evidence type="ECO:0000259" key="7">
    <source>
        <dbReference type="Pfam" id="PF01120"/>
    </source>
</evidence>
<dbReference type="KEGG" id="mik:FOE78_09020"/>
<dbReference type="InterPro" id="IPR013780">
    <property type="entry name" value="Glyco_hydro_b"/>
</dbReference>
<evidence type="ECO:0000256" key="3">
    <source>
        <dbReference type="ARBA" id="ARBA00012662"/>
    </source>
</evidence>
<comment type="function">
    <text evidence="1">Alpha-L-fucosidase is responsible for hydrolyzing the alpha-1,6-linked fucose joined to the reducing-end N-acetylglucosamine of the carbohydrate moieties of glycoproteins.</text>
</comment>
<dbReference type="InterPro" id="IPR000933">
    <property type="entry name" value="Glyco_hydro_29"/>
</dbReference>
<dbReference type="OrthoDB" id="5526311at2"/>
<organism evidence="8 9">
    <name type="scientific">Microlunatus elymi</name>
    <dbReference type="NCBI Taxonomy" id="2596828"/>
    <lineage>
        <taxon>Bacteria</taxon>
        <taxon>Bacillati</taxon>
        <taxon>Actinomycetota</taxon>
        <taxon>Actinomycetes</taxon>
        <taxon>Propionibacteriales</taxon>
        <taxon>Propionibacteriaceae</taxon>
        <taxon>Microlunatus</taxon>
    </lineage>
</organism>
<dbReference type="PIRSF" id="PIRSF001092">
    <property type="entry name" value="Alpha-L-fucosidase"/>
    <property type="match status" value="1"/>
</dbReference>
<dbReference type="GO" id="GO:0006004">
    <property type="term" value="P:fucose metabolic process"/>
    <property type="evidence" value="ECO:0007669"/>
    <property type="project" value="InterPro"/>
</dbReference>
<proteinExistence type="inferred from homology"/>
<protein>
    <recommendedName>
        <fullName evidence="3">alpha-L-fucosidase</fullName>
        <ecNumber evidence="3">3.2.1.51</ecNumber>
    </recommendedName>
</protein>
<dbReference type="InterPro" id="IPR057739">
    <property type="entry name" value="Glyco_hydro_29_N"/>
</dbReference>
<evidence type="ECO:0000256" key="4">
    <source>
        <dbReference type="ARBA" id="ARBA00022729"/>
    </source>
</evidence>
<dbReference type="InterPro" id="IPR016286">
    <property type="entry name" value="FUC_metazoa-typ"/>
</dbReference>
<dbReference type="GO" id="GO:0016139">
    <property type="term" value="P:glycoside catabolic process"/>
    <property type="evidence" value="ECO:0007669"/>
    <property type="project" value="TreeGrafter"/>
</dbReference>
<keyword evidence="4" id="KW-0732">Signal</keyword>
<dbReference type="Pfam" id="PF01120">
    <property type="entry name" value="Alpha_L_fucos"/>
    <property type="match status" value="1"/>
</dbReference>
<dbReference type="PANTHER" id="PTHR10030:SF37">
    <property type="entry name" value="ALPHA-L-FUCOSIDASE-RELATED"/>
    <property type="match status" value="1"/>
</dbReference>
<evidence type="ECO:0000256" key="6">
    <source>
        <dbReference type="ARBA" id="ARBA00023295"/>
    </source>
</evidence>
<keyword evidence="6" id="KW-0326">Glycosidase</keyword>
<comment type="similarity">
    <text evidence="2">Belongs to the glycosyl hydrolase 29 family.</text>
</comment>
<dbReference type="GO" id="GO:0005764">
    <property type="term" value="C:lysosome"/>
    <property type="evidence" value="ECO:0007669"/>
    <property type="project" value="TreeGrafter"/>
</dbReference>
<keyword evidence="9" id="KW-1185">Reference proteome</keyword>
<dbReference type="GO" id="GO:0004560">
    <property type="term" value="F:alpha-L-fucosidase activity"/>
    <property type="evidence" value="ECO:0007669"/>
    <property type="project" value="InterPro"/>
</dbReference>
<evidence type="ECO:0000256" key="5">
    <source>
        <dbReference type="ARBA" id="ARBA00022801"/>
    </source>
</evidence>
<keyword evidence="5" id="KW-0378">Hydrolase</keyword>
<dbReference type="SMART" id="SM00812">
    <property type="entry name" value="Alpha_L_fucos"/>
    <property type="match status" value="1"/>
</dbReference>
<dbReference type="Proteomes" id="UP000319263">
    <property type="component" value="Chromosome"/>
</dbReference>
<dbReference type="EMBL" id="CP041692">
    <property type="protein sequence ID" value="QDP96020.1"/>
    <property type="molecule type" value="Genomic_DNA"/>
</dbReference>
<dbReference type="Gene3D" id="2.60.40.1180">
    <property type="entry name" value="Golgi alpha-mannosidase II"/>
    <property type="match status" value="1"/>
</dbReference>